<keyword evidence="1" id="KW-0472">Membrane</keyword>
<dbReference type="EMBL" id="JAHJDP010000042">
    <property type="protein sequence ID" value="MBU2691055.1"/>
    <property type="molecule type" value="Genomic_DNA"/>
</dbReference>
<dbReference type="Proteomes" id="UP000777784">
    <property type="component" value="Unassembled WGS sequence"/>
</dbReference>
<evidence type="ECO:0000313" key="2">
    <source>
        <dbReference type="EMBL" id="MBU2691055.1"/>
    </source>
</evidence>
<dbReference type="AlphaFoldDB" id="A0A948RU45"/>
<keyword evidence="1" id="KW-0812">Transmembrane</keyword>
<protein>
    <submittedName>
        <fullName evidence="2">Uncharacterized protein</fullName>
    </submittedName>
</protein>
<evidence type="ECO:0000313" key="3">
    <source>
        <dbReference type="Proteomes" id="UP000777784"/>
    </source>
</evidence>
<proteinExistence type="predicted"/>
<evidence type="ECO:0000256" key="1">
    <source>
        <dbReference type="SAM" id="Phobius"/>
    </source>
</evidence>
<name>A0A948RU45_UNCEI</name>
<reference evidence="2" key="1">
    <citation type="submission" date="2021-05" db="EMBL/GenBank/DDBJ databases">
        <title>Energy efficiency and biological interactions define the core microbiome of deep oligotrophic groundwater.</title>
        <authorList>
            <person name="Mehrshad M."/>
            <person name="Lopez-Fernandez M."/>
            <person name="Bell E."/>
            <person name="Bernier-Latmani R."/>
            <person name="Bertilsson S."/>
            <person name="Dopson M."/>
        </authorList>
    </citation>
    <scope>NUCLEOTIDE SEQUENCE</scope>
    <source>
        <strain evidence="2">Modern_marine.mb.64</strain>
    </source>
</reference>
<accession>A0A948RU45</accession>
<feature type="transmembrane region" description="Helical" evidence="1">
    <location>
        <begin position="6"/>
        <end position="29"/>
    </location>
</feature>
<keyword evidence="1" id="KW-1133">Transmembrane helix</keyword>
<gene>
    <name evidence="2" type="ORF">KJ970_09005</name>
</gene>
<comment type="caution">
    <text evidence="2">The sequence shown here is derived from an EMBL/GenBank/DDBJ whole genome shotgun (WGS) entry which is preliminary data.</text>
</comment>
<sequence length="75" mass="8604">MSLIPFFSTVILVATIASIILAIASYLAYKARERRNPNREFNEAERREAVFFHRYVPTQIQATGTDDEPMETPDI</sequence>
<organism evidence="2 3">
    <name type="scientific">Eiseniibacteriota bacterium</name>
    <dbReference type="NCBI Taxonomy" id="2212470"/>
    <lineage>
        <taxon>Bacteria</taxon>
        <taxon>Candidatus Eiseniibacteriota</taxon>
    </lineage>
</organism>